<dbReference type="GO" id="GO:0005829">
    <property type="term" value="C:cytosol"/>
    <property type="evidence" value="ECO:0007669"/>
    <property type="project" value="TreeGrafter"/>
</dbReference>
<dbReference type="GO" id="GO:0046166">
    <property type="term" value="P:glyceraldehyde-3-phosphate biosynthetic process"/>
    <property type="evidence" value="ECO:0007669"/>
    <property type="project" value="TreeGrafter"/>
</dbReference>
<dbReference type="InterPro" id="IPR022896">
    <property type="entry name" value="TrioseP_Isoase_bac/euk"/>
</dbReference>
<dbReference type="Gene3D" id="3.20.20.70">
    <property type="entry name" value="Aldolase class I"/>
    <property type="match status" value="1"/>
</dbReference>
<dbReference type="InterPro" id="IPR013785">
    <property type="entry name" value="Aldolase_TIM"/>
</dbReference>
<dbReference type="GO" id="GO:0004807">
    <property type="term" value="F:triose-phosphate isomerase activity"/>
    <property type="evidence" value="ECO:0007669"/>
    <property type="project" value="UniProtKB-EC"/>
</dbReference>
<keyword evidence="3" id="KW-0312">Gluconeogenesis</keyword>
<dbReference type="EMBL" id="LAZR01003504">
    <property type="protein sequence ID" value="KKN17616.1"/>
    <property type="molecule type" value="Genomic_DNA"/>
</dbReference>
<evidence type="ECO:0000256" key="3">
    <source>
        <dbReference type="ARBA" id="ARBA00022432"/>
    </source>
</evidence>
<protein>
    <recommendedName>
        <fullName evidence="2">triose-phosphate isomerase</fullName>
        <ecNumber evidence="2">5.3.1.1</ecNumber>
    </recommendedName>
</protein>
<dbReference type="GO" id="GO:0019563">
    <property type="term" value="P:glycerol catabolic process"/>
    <property type="evidence" value="ECO:0007669"/>
    <property type="project" value="TreeGrafter"/>
</dbReference>
<dbReference type="SUPFAM" id="SSF51351">
    <property type="entry name" value="Triosephosphate isomerase (TIM)"/>
    <property type="match status" value="1"/>
</dbReference>
<proteinExistence type="inferred from homology"/>
<dbReference type="PROSITE" id="PS00171">
    <property type="entry name" value="TIM_1"/>
    <property type="match status" value="1"/>
</dbReference>
<dbReference type="PANTHER" id="PTHR21139">
    <property type="entry name" value="TRIOSEPHOSPHATE ISOMERASE"/>
    <property type="match status" value="1"/>
</dbReference>
<keyword evidence="4" id="KW-0963">Cytoplasm</keyword>
<evidence type="ECO:0000256" key="5">
    <source>
        <dbReference type="ARBA" id="ARBA00023152"/>
    </source>
</evidence>
<dbReference type="GO" id="GO:0006094">
    <property type="term" value="P:gluconeogenesis"/>
    <property type="evidence" value="ECO:0007669"/>
    <property type="project" value="UniProtKB-KW"/>
</dbReference>
<reference evidence="7" key="1">
    <citation type="journal article" date="2015" name="Nature">
        <title>Complex archaea that bridge the gap between prokaryotes and eukaryotes.</title>
        <authorList>
            <person name="Spang A."/>
            <person name="Saw J.H."/>
            <person name="Jorgensen S.L."/>
            <person name="Zaremba-Niedzwiedzka K."/>
            <person name="Martijn J."/>
            <person name="Lind A.E."/>
            <person name="van Eijk R."/>
            <person name="Schleper C."/>
            <person name="Guy L."/>
            <person name="Ettema T.J."/>
        </authorList>
    </citation>
    <scope>NUCLEOTIDE SEQUENCE</scope>
</reference>
<dbReference type="PROSITE" id="PS51440">
    <property type="entry name" value="TIM_2"/>
    <property type="match status" value="1"/>
</dbReference>
<accession>A0A0F9QWT0</accession>
<dbReference type="NCBIfam" id="TIGR00419">
    <property type="entry name" value="tim"/>
    <property type="match status" value="1"/>
</dbReference>
<dbReference type="EC" id="5.3.1.1" evidence="2"/>
<evidence type="ECO:0000313" key="7">
    <source>
        <dbReference type="EMBL" id="KKN17616.1"/>
    </source>
</evidence>
<dbReference type="InterPro" id="IPR035990">
    <property type="entry name" value="TIM_sf"/>
</dbReference>
<dbReference type="GO" id="GO:0006096">
    <property type="term" value="P:glycolytic process"/>
    <property type="evidence" value="ECO:0007669"/>
    <property type="project" value="UniProtKB-KW"/>
</dbReference>
<dbReference type="CDD" id="cd00311">
    <property type="entry name" value="TIM"/>
    <property type="match status" value="1"/>
</dbReference>
<evidence type="ECO:0000256" key="4">
    <source>
        <dbReference type="ARBA" id="ARBA00022490"/>
    </source>
</evidence>
<dbReference type="Pfam" id="PF00121">
    <property type="entry name" value="TIM"/>
    <property type="match status" value="1"/>
</dbReference>
<organism evidence="7">
    <name type="scientific">marine sediment metagenome</name>
    <dbReference type="NCBI Taxonomy" id="412755"/>
    <lineage>
        <taxon>unclassified sequences</taxon>
        <taxon>metagenomes</taxon>
        <taxon>ecological metagenomes</taxon>
    </lineage>
</organism>
<evidence type="ECO:0000256" key="1">
    <source>
        <dbReference type="ARBA" id="ARBA00004680"/>
    </source>
</evidence>
<dbReference type="InterPro" id="IPR020861">
    <property type="entry name" value="Triosephosphate_isomerase_AS"/>
</dbReference>
<name>A0A0F9QWT0_9ZZZZ</name>
<keyword evidence="6" id="KW-0413">Isomerase</keyword>
<dbReference type="PANTHER" id="PTHR21139:SF42">
    <property type="entry name" value="TRIOSEPHOSPHATE ISOMERASE"/>
    <property type="match status" value="1"/>
</dbReference>
<evidence type="ECO:0000256" key="6">
    <source>
        <dbReference type="ARBA" id="ARBA00023235"/>
    </source>
</evidence>
<dbReference type="FunFam" id="3.20.20.70:FF:000016">
    <property type="entry name" value="Triosephosphate isomerase"/>
    <property type="match status" value="1"/>
</dbReference>
<keyword evidence="5" id="KW-0324">Glycolysis</keyword>
<dbReference type="HAMAP" id="MF_00147_B">
    <property type="entry name" value="TIM_B"/>
    <property type="match status" value="1"/>
</dbReference>
<comment type="pathway">
    <text evidence="1">Carbohydrate degradation; glycolysis; D-glyceraldehyde 3-phosphate from glycerone phosphate: step 1/1.</text>
</comment>
<comment type="caution">
    <text evidence="7">The sequence shown here is derived from an EMBL/GenBank/DDBJ whole genome shotgun (WGS) entry which is preliminary data.</text>
</comment>
<dbReference type="InterPro" id="IPR000652">
    <property type="entry name" value="Triosephosphate_isomerase"/>
</dbReference>
<evidence type="ECO:0000256" key="2">
    <source>
        <dbReference type="ARBA" id="ARBA00011940"/>
    </source>
</evidence>
<dbReference type="AlphaFoldDB" id="A0A0F9QWT0"/>
<sequence length="243" mass="27044">MNRGTPDETHQMLENLIPLIKSIENVDIVIAPPYTTLNEACAITKETNIKIGAQNMYFEEKGAFTGEISPTFLKKIGIQYVILGHSERRDIFKEKSTLINKKLKKALLMDLKPIVCIGEHLEERETGKTETVIEIQLKDTFKDLSTVDMKNTVIAYEPIWAIGTGKTASPEQAEEVHVFIRERLSKMFNKETADSVRIQYGGSIKPSNADMLFNMENIDGGLVGGASLQAESLSQIIEAAAKL</sequence>
<gene>
    <name evidence="7" type="ORF">LCGC14_0964120</name>
</gene>